<dbReference type="AlphaFoldDB" id="A0A2R5FY65"/>
<sequence length="146" mass="16367">MDGTQIRVLVLGYTNASSYAKQELGRCFAVHLGLTPGPRGSDDGIDGVGFIETRKIYFQCKLSKNKLKVEEAERFYANLLFHSIDIAVMLAGVGYTSGFESKLLKFPDIHKFKIHLLTLEDLFEETSSFKEALKDMPLLQDLVGEM</sequence>
<gene>
    <name evidence="1" type="ORF">NIES4072_44730</name>
</gene>
<accession>A0A2R5FY65</accession>
<dbReference type="Proteomes" id="UP000245124">
    <property type="component" value="Unassembled WGS sequence"/>
</dbReference>
<dbReference type="OrthoDB" id="495197at2"/>
<evidence type="ECO:0000313" key="2">
    <source>
        <dbReference type="Proteomes" id="UP000245124"/>
    </source>
</evidence>
<evidence type="ECO:0000313" key="1">
    <source>
        <dbReference type="EMBL" id="GBG20791.1"/>
    </source>
</evidence>
<proteinExistence type="predicted"/>
<keyword evidence="2" id="KW-1185">Reference proteome</keyword>
<dbReference type="SUPFAM" id="SSF52980">
    <property type="entry name" value="Restriction endonuclease-like"/>
    <property type="match status" value="1"/>
</dbReference>
<organism evidence="1 2">
    <name type="scientific">Nostoc commune NIES-4072</name>
    <dbReference type="NCBI Taxonomy" id="2005467"/>
    <lineage>
        <taxon>Bacteria</taxon>
        <taxon>Bacillati</taxon>
        <taxon>Cyanobacteriota</taxon>
        <taxon>Cyanophyceae</taxon>
        <taxon>Nostocales</taxon>
        <taxon>Nostocaceae</taxon>
        <taxon>Nostoc</taxon>
    </lineage>
</organism>
<name>A0A2R5FY65_NOSCO</name>
<dbReference type="EMBL" id="BDUD01000001">
    <property type="protein sequence ID" value="GBG20791.1"/>
    <property type="molecule type" value="Genomic_DNA"/>
</dbReference>
<protein>
    <recommendedName>
        <fullName evidence="3">Restriction endonuclease type IV Mrr domain-containing protein</fullName>
    </recommendedName>
</protein>
<evidence type="ECO:0008006" key="3">
    <source>
        <dbReference type="Google" id="ProtNLM"/>
    </source>
</evidence>
<comment type="caution">
    <text evidence="1">The sequence shown here is derived from an EMBL/GenBank/DDBJ whole genome shotgun (WGS) entry which is preliminary data.</text>
</comment>
<reference evidence="1 2" key="1">
    <citation type="submission" date="2017-06" db="EMBL/GenBank/DDBJ databases">
        <title>Genome sequencing of cyanobaciteial culture collection at National Institute for Environmental Studies (NIES).</title>
        <authorList>
            <person name="Hirose Y."/>
            <person name="Shimura Y."/>
            <person name="Fujisawa T."/>
            <person name="Nakamura Y."/>
            <person name="Kawachi M."/>
        </authorList>
    </citation>
    <scope>NUCLEOTIDE SEQUENCE [LARGE SCALE GENOMIC DNA]</scope>
    <source>
        <strain evidence="1 2">NIES-4072</strain>
    </source>
</reference>
<dbReference type="InterPro" id="IPR011335">
    <property type="entry name" value="Restrct_endonuc-II-like"/>
</dbReference>
<dbReference type="RefSeq" id="WP_109010805.1">
    <property type="nucleotide sequence ID" value="NZ_BDUD01000001.1"/>
</dbReference>